<feature type="transmembrane region" description="Helical" evidence="1">
    <location>
        <begin position="122"/>
        <end position="147"/>
    </location>
</feature>
<evidence type="ECO:0000313" key="2">
    <source>
        <dbReference type="EMBL" id="SNY51385.1"/>
    </source>
</evidence>
<dbReference type="Proteomes" id="UP000231655">
    <property type="component" value="Unassembled WGS sequence"/>
</dbReference>
<evidence type="ECO:0000256" key="1">
    <source>
        <dbReference type="SAM" id="Phobius"/>
    </source>
</evidence>
<accession>A0A285ITM1</accession>
<reference evidence="2 3" key="1">
    <citation type="submission" date="2017-09" db="EMBL/GenBank/DDBJ databases">
        <authorList>
            <person name="Ehlers B."/>
            <person name="Leendertz F.H."/>
        </authorList>
    </citation>
    <scope>NUCLEOTIDE SEQUENCE [LARGE SCALE GENOMIC DNA]</scope>
    <source>
        <strain evidence="2 3">CGMCC 1.12662</strain>
    </source>
</reference>
<organism evidence="2 3">
    <name type="scientific">Pseudooceanicola antarcticus</name>
    <dbReference type="NCBI Taxonomy" id="1247613"/>
    <lineage>
        <taxon>Bacteria</taxon>
        <taxon>Pseudomonadati</taxon>
        <taxon>Pseudomonadota</taxon>
        <taxon>Alphaproteobacteria</taxon>
        <taxon>Rhodobacterales</taxon>
        <taxon>Paracoccaceae</taxon>
        <taxon>Pseudooceanicola</taxon>
    </lineage>
</organism>
<name>A0A285ITM1_9RHOB</name>
<evidence type="ECO:0000313" key="3">
    <source>
        <dbReference type="Proteomes" id="UP000231655"/>
    </source>
</evidence>
<sequence length="217" mass="24184">MNSHAAPRQDQSFTFRPAKLRRPQTWTFKADRLTGPGGTVALPSVQRATLMQMRSGSTRMMRFDLETANQIARIQISSTARRLDTDPDLAEYLRLLSMVSNRLGHVRPGMTYHMEDTRRARLALFLIGAALVLVGVLLLPLVAYASIDEQVSHYAMLPALIVMIVAGALVSCRFWPFRKPEVFPIATLPFVLWTMGGPRPEGLPDGQIATEQLVGLR</sequence>
<dbReference type="AlphaFoldDB" id="A0A285ITM1"/>
<proteinExistence type="predicted"/>
<protein>
    <submittedName>
        <fullName evidence="2">Uncharacterized protein</fullName>
    </submittedName>
</protein>
<dbReference type="EMBL" id="OBEA01000003">
    <property type="protein sequence ID" value="SNY51385.1"/>
    <property type="molecule type" value="Genomic_DNA"/>
</dbReference>
<gene>
    <name evidence="2" type="ORF">SAMN06297129_2103</name>
</gene>
<keyword evidence="1" id="KW-0812">Transmembrane</keyword>
<feature type="transmembrane region" description="Helical" evidence="1">
    <location>
        <begin position="153"/>
        <end position="175"/>
    </location>
</feature>
<keyword evidence="1" id="KW-1133">Transmembrane helix</keyword>
<keyword evidence="1" id="KW-0472">Membrane</keyword>